<sequence>MLHVAHRKIKKKFFPAEDGTCHISKLPFQTNLPTKLSLVEDDDELLDDLSEAYHLSLCNRYVQDRTATPKRHDYVLNFLFSQTETMFKQHVRTTQNGFRNLVALREPHPIFHNNNRSPQVNVAYQTAVCLMRLAHVASLSSFSLPLSRFSSSHFSFYHWSLLSSASRIAKAFSCAASDNAVAKFWRDCMLAFCRDGGALVLSFVVPPGGAFLFGQALLRVPVGETTRAERHRRHLVEGYSELPLPDRDPVDILMDLLLSLEMDRTCKMKSKMKRENLDSA</sequence>
<protein>
    <submittedName>
        <fullName evidence="1">Uncharacterized protein</fullName>
    </submittedName>
</protein>
<name>A0ACC0WIG4_9STRA</name>
<accession>A0ACC0WIG4</accession>
<evidence type="ECO:0000313" key="1">
    <source>
        <dbReference type="EMBL" id="KAI9918539.1"/>
    </source>
</evidence>
<gene>
    <name evidence="1" type="ORF">PsorP6_012218</name>
</gene>
<comment type="caution">
    <text evidence="1">The sequence shown here is derived from an EMBL/GenBank/DDBJ whole genome shotgun (WGS) entry which is preliminary data.</text>
</comment>
<dbReference type="Proteomes" id="UP001163321">
    <property type="component" value="Chromosome 12"/>
</dbReference>
<dbReference type="EMBL" id="CM047591">
    <property type="protein sequence ID" value="KAI9918539.1"/>
    <property type="molecule type" value="Genomic_DNA"/>
</dbReference>
<keyword evidence="2" id="KW-1185">Reference proteome</keyword>
<reference evidence="1 2" key="1">
    <citation type="journal article" date="2022" name="bioRxiv">
        <title>The genome of the oomycete Peronosclerospora sorghi, a cosmopolitan pathogen of maize and sorghum, is inflated with dispersed pseudogenes.</title>
        <authorList>
            <person name="Fletcher K."/>
            <person name="Martin F."/>
            <person name="Isakeit T."/>
            <person name="Cavanaugh K."/>
            <person name="Magill C."/>
            <person name="Michelmore R."/>
        </authorList>
    </citation>
    <scope>NUCLEOTIDE SEQUENCE [LARGE SCALE GENOMIC DNA]</scope>
    <source>
        <strain evidence="1">P6</strain>
    </source>
</reference>
<proteinExistence type="predicted"/>
<evidence type="ECO:0000313" key="2">
    <source>
        <dbReference type="Proteomes" id="UP001163321"/>
    </source>
</evidence>
<organism evidence="1 2">
    <name type="scientific">Peronosclerospora sorghi</name>
    <dbReference type="NCBI Taxonomy" id="230839"/>
    <lineage>
        <taxon>Eukaryota</taxon>
        <taxon>Sar</taxon>
        <taxon>Stramenopiles</taxon>
        <taxon>Oomycota</taxon>
        <taxon>Peronosporomycetes</taxon>
        <taxon>Peronosporales</taxon>
        <taxon>Peronosporaceae</taxon>
        <taxon>Peronosclerospora</taxon>
    </lineage>
</organism>